<dbReference type="RefSeq" id="WP_076487983.1">
    <property type="nucleotide sequence ID" value="NZ_FTMS01000004.1"/>
</dbReference>
<dbReference type="SUPFAM" id="SSF53850">
    <property type="entry name" value="Periplasmic binding protein-like II"/>
    <property type="match status" value="1"/>
</dbReference>
<accession>A0A1N6Q594</accession>
<name>A0A1N6Q594_9SPIO</name>
<dbReference type="InterPro" id="IPR050490">
    <property type="entry name" value="Bact_solute-bd_prot1"/>
</dbReference>
<dbReference type="PANTHER" id="PTHR43649:SF28">
    <property type="entry name" value="BINDING PROTEIN COMPONENT OF ABC SUGAR TRANSPORTER-RELATED"/>
    <property type="match status" value="1"/>
</dbReference>
<proteinExistence type="inferred from homology"/>
<dbReference type="EMBL" id="FTMS01000004">
    <property type="protein sequence ID" value="SIQ11649.1"/>
    <property type="molecule type" value="Genomic_DNA"/>
</dbReference>
<dbReference type="Pfam" id="PF01547">
    <property type="entry name" value="SBP_bac_1"/>
    <property type="match status" value="1"/>
</dbReference>
<evidence type="ECO:0000313" key="8">
    <source>
        <dbReference type="EMBL" id="SIQ11649.1"/>
    </source>
</evidence>
<keyword evidence="9" id="KW-1185">Reference proteome</keyword>
<dbReference type="GO" id="GO:0042597">
    <property type="term" value="C:periplasmic space"/>
    <property type="evidence" value="ECO:0007669"/>
    <property type="project" value="UniProtKB-SubCell"/>
</dbReference>
<dbReference type="OrthoDB" id="9798191at2"/>
<comment type="subcellular location">
    <subcellularLocation>
        <location evidence="1">Periplasm</location>
    </subcellularLocation>
</comment>
<reference evidence="8 9" key="1">
    <citation type="submission" date="2017-01" db="EMBL/GenBank/DDBJ databases">
        <authorList>
            <person name="Mah S.A."/>
            <person name="Swanson W.J."/>
            <person name="Moy G.W."/>
            <person name="Vacquier V.D."/>
        </authorList>
    </citation>
    <scope>NUCLEOTIDE SEQUENCE [LARGE SCALE GENOMIC DNA]</scope>
    <source>
        <strain evidence="8 9">ASpG1</strain>
    </source>
</reference>
<evidence type="ECO:0000256" key="1">
    <source>
        <dbReference type="ARBA" id="ARBA00004418"/>
    </source>
</evidence>
<evidence type="ECO:0000256" key="2">
    <source>
        <dbReference type="ARBA" id="ARBA00008520"/>
    </source>
</evidence>
<organism evidence="8 9">
    <name type="scientific">Alkalispirochaeta americana</name>
    <dbReference type="NCBI Taxonomy" id="159291"/>
    <lineage>
        <taxon>Bacteria</taxon>
        <taxon>Pseudomonadati</taxon>
        <taxon>Spirochaetota</taxon>
        <taxon>Spirochaetia</taxon>
        <taxon>Spirochaetales</taxon>
        <taxon>Spirochaetaceae</taxon>
        <taxon>Alkalispirochaeta</taxon>
    </lineage>
</organism>
<dbReference type="Proteomes" id="UP000186400">
    <property type="component" value="Unassembled WGS sequence"/>
</dbReference>
<evidence type="ECO:0000256" key="3">
    <source>
        <dbReference type="ARBA" id="ARBA00022448"/>
    </source>
</evidence>
<dbReference type="STRING" id="159291.SAMN05920897_10411"/>
<evidence type="ECO:0000313" key="9">
    <source>
        <dbReference type="Proteomes" id="UP000186400"/>
    </source>
</evidence>
<evidence type="ECO:0000256" key="4">
    <source>
        <dbReference type="ARBA" id="ARBA00022729"/>
    </source>
</evidence>
<dbReference type="PANTHER" id="PTHR43649">
    <property type="entry name" value="ARABINOSE-BINDING PROTEIN-RELATED"/>
    <property type="match status" value="1"/>
</dbReference>
<evidence type="ECO:0000256" key="6">
    <source>
        <dbReference type="ARBA" id="ARBA00049753"/>
    </source>
</evidence>
<dbReference type="Gene3D" id="3.40.190.10">
    <property type="entry name" value="Periplasmic binding protein-like II"/>
    <property type="match status" value="2"/>
</dbReference>
<dbReference type="AlphaFoldDB" id="A0A1N6Q594"/>
<dbReference type="InterPro" id="IPR006059">
    <property type="entry name" value="SBP"/>
</dbReference>
<feature type="signal peptide" evidence="7">
    <location>
        <begin position="1"/>
        <end position="20"/>
    </location>
</feature>
<gene>
    <name evidence="8" type="ORF">SAMN05920897_10411</name>
</gene>
<evidence type="ECO:0000256" key="5">
    <source>
        <dbReference type="ARBA" id="ARBA00049629"/>
    </source>
</evidence>
<keyword evidence="3" id="KW-0813">Transport</keyword>
<comment type="similarity">
    <text evidence="2">Belongs to the bacterial solute-binding protein 1 family.</text>
</comment>
<protein>
    <recommendedName>
        <fullName evidence="6">Probable sugar-binding periplasmic protein</fullName>
    </recommendedName>
</protein>
<evidence type="ECO:0000256" key="7">
    <source>
        <dbReference type="SAM" id="SignalP"/>
    </source>
</evidence>
<feature type="chain" id="PRO_5012839687" description="Probable sugar-binding periplasmic protein" evidence="7">
    <location>
        <begin position="21"/>
        <end position="423"/>
    </location>
</feature>
<comment type="function">
    <text evidence="5">Part of a binding-protein-dependent transport system for a sugar.</text>
</comment>
<keyword evidence="4 7" id="KW-0732">Signal</keyword>
<sequence length="423" mass="45408">MRKFVLLALIVLMAAPGAFLFARGGQEVEPVDSVEVLHWWTSGGEAAALGVLKDNLEAQGIEWIDSPIAGGGGTQAMTVLRSRATAGDPPAAVQMLGMDIIDWAELGLLANMNDIATAEGWDEVVPDAIKGFSKYDGNWIAAPVNVHSTNWVWANRSIMDELGLDIPTTWDDYIAAMDAAEAAGYVGLAHGGQAWQDGTVFEAVLASTGGPEFYKRAMIDLDEGALRSDTILKTFQRMEQLAGYLDPNFSGRDWNLASAMVIEGQALFQMMGDWAKGEFINAGMEPGVDFEGFRTPGTQGTVLFNSDQFVMFQVAPQYRNAQNLTASAVMDPEFQIAFNTVKGSVPARTDVPDTQFESIGQAAMRELQEANAAGTLHGSVAHRHGNPVQVMEAMLDVITAHFNGQVSSQAAARAFADAVAQAR</sequence>